<comment type="caution">
    <text evidence="12">The sequence shown here is derived from an EMBL/GenBank/DDBJ whole genome shotgun (WGS) entry which is preliminary data.</text>
</comment>
<dbReference type="SUPFAM" id="SSF55957">
    <property type="entry name" value="Phosphoglucomutase, C-terminal domain"/>
    <property type="match status" value="1"/>
</dbReference>
<dbReference type="STRING" id="378794.GCA_001570625_01006"/>
<sequence length="449" mass="50138">MINKSIFRMYDIRGRVGTDLDEAAVRAIAGAFGRYVQEQDREKIIVGRDNRFSSPRFRELVVETLLLSGLDVVDIGEVITPMFYFASRHLDIDAGMMITASHNPGEDNGFKLLLGNSTIYGEDISKIADLAETGDFISSTKKGNPSFYDISPAYRQDIMERIKLGERQLKVVVDCGNGTAGFIAPRLLRELGCEVIELYCDSDPSFPNHHPDPVKVENCQDLIRVVKAEEADLGIGFDGDGDRLGVVDTEGNIIWGDMLMILFWREILPSYPGTDCIVEVKCSQSLIDEIERLGGKPVIYKTGHSLIKAKMKEIGAVFTGEMSGHMFFADEYYGYDDALYAAARLLRILSHSEQSLSELLADVPRYHATPELRVKSSDSEKFAVVERVLSHYRNHHEVIDIDGARILFPGGWGLVRASNTGPELIVRCEAGTPEELERIKTELFTFLKV</sequence>
<keyword evidence="4 7" id="KW-0479">Metal-binding</keyword>
<dbReference type="InterPro" id="IPR005844">
    <property type="entry name" value="A-D-PHexomutase_a/b/a-I"/>
</dbReference>
<organism evidence="12 13">
    <name type="scientific">Syntrophomonas wolfei</name>
    <dbReference type="NCBI Taxonomy" id="863"/>
    <lineage>
        <taxon>Bacteria</taxon>
        <taxon>Bacillati</taxon>
        <taxon>Bacillota</taxon>
        <taxon>Clostridia</taxon>
        <taxon>Eubacteriales</taxon>
        <taxon>Syntrophomonadaceae</taxon>
        <taxon>Syntrophomonas</taxon>
    </lineage>
</organism>
<comment type="cofactor">
    <cofactor evidence="1">
        <name>Mg(2+)</name>
        <dbReference type="ChEBI" id="CHEBI:18420"/>
    </cofactor>
</comment>
<dbReference type="Pfam" id="PF02880">
    <property type="entry name" value="PGM_PMM_III"/>
    <property type="match status" value="1"/>
</dbReference>
<proteinExistence type="inferred from homology"/>
<dbReference type="InterPro" id="IPR005846">
    <property type="entry name" value="A-D-PHexomutase_a/b/a-III"/>
</dbReference>
<dbReference type="Pfam" id="PF00408">
    <property type="entry name" value="PGM_PMM_IV"/>
    <property type="match status" value="1"/>
</dbReference>
<dbReference type="InterPro" id="IPR036900">
    <property type="entry name" value="A-D-PHexomutase_C_sf"/>
</dbReference>
<dbReference type="InterPro" id="IPR005845">
    <property type="entry name" value="A-D-PHexomutase_a/b/a-II"/>
</dbReference>
<evidence type="ECO:0000259" key="8">
    <source>
        <dbReference type="Pfam" id="PF00408"/>
    </source>
</evidence>
<evidence type="ECO:0000259" key="11">
    <source>
        <dbReference type="Pfam" id="PF02880"/>
    </source>
</evidence>
<dbReference type="Gene3D" id="3.40.120.10">
    <property type="entry name" value="Alpha-D-Glucose-1,6-Bisphosphate, subunit A, domain 3"/>
    <property type="match status" value="3"/>
</dbReference>
<evidence type="ECO:0000256" key="4">
    <source>
        <dbReference type="ARBA" id="ARBA00022723"/>
    </source>
</evidence>
<dbReference type="Pfam" id="PF02879">
    <property type="entry name" value="PGM_PMM_II"/>
    <property type="match status" value="1"/>
</dbReference>
<evidence type="ECO:0000256" key="3">
    <source>
        <dbReference type="ARBA" id="ARBA00022553"/>
    </source>
</evidence>
<dbReference type="InterPro" id="IPR005843">
    <property type="entry name" value="A-D-PHexomutase_C"/>
</dbReference>
<dbReference type="InterPro" id="IPR016066">
    <property type="entry name" value="A-D-PHexomutase_CS"/>
</dbReference>
<dbReference type="InterPro" id="IPR016055">
    <property type="entry name" value="A-D-PHexomutase_a/b/a-I/II/III"/>
</dbReference>
<dbReference type="Pfam" id="PF02878">
    <property type="entry name" value="PGM_PMM_I"/>
    <property type="match status" value="1"/>
</dbReference>
<feature type="domain" description="Alpha-D-phosphohexomutase alpha/beta/alpha" evidence="9">
    <location>
        <begin position="5"/>
        <end position="136"/>
    </location>
</feature>
<dbReference type="AlphaFoldDB" id="A0A354YW48"/>
<evidence type="ECO:0000256" key="6">
    <source>
        <dbReference type="ARBA" id="ARBA00023235"/>
    </source>
</evidence>
<evidence type="ECO:0000256" key="5">
    <source>
        <dbReference type="ARBA" id="ARBA00022842"/>
    </source>
</evidence>
<dbReference type="PROSITE" id="PS00710">
    <property type="entry name" value="PGM_PMM"/>
    <property type="match status" value="1"/>
</dbReference>
<evidence type="ECO:0000259" key="10">
    <source>
        <dbReference type="Pfam" id="PF02879"/>
    </source>
</evidence>
<feature type="domain" description="Alpha-D-phosphohexomutase C-terminal" evidence="8">
    <location>
        <begin position="371"/>
        <end position="444"/>
    </location>
</feature>
<protein>
    <submittedName>
        <fullName evidence="12">Phosphomannomutase/phosphoglucomutase</fullName>
    </submittedName>
</protein>
<dbReference type="Gene3D" id="3.30.310.50">
    <property type="entry name" value="Alpha-D-phosphohexomutase, C-terminal domain"/>
    <property type="match status" value="1"/>
</dbReference>
<reference evidence="12 13" key="1">
    <citation type="journal article" date="2018" name="Nat. Biotechnol.">
        <title>A standardized bacterial taxonomy based on genome phylogeny substantially revises the tree of life.</title>
        <authorList>
            <person name="Parks D.H."/>
            <person name="Chuvochina M."/>
            <person name="Waite D.W."/>
            <person name="Rinke C."/>
            <person name="Skarshewski A."/>
            <person name="Chaumeil P.A."/>
            <person name="Hugenholtz P."/>
        </authorList>
    </citation>
    <scope>NUCLEOTIDE SEQUENCE [LARGE SCALE GENOMIC DNA]</scope>
    <source>
        <strain evidence="12">UBA10948</strain>
    </source>
</reference>
<dbReference type="PANTHER" id="PTHR43771:SF2">
    <property type="entry name" value="PHOSPHOMANNOMUTASE_PHOSPHOGLUCOMUTASE"/>
    <property type="match status" value="1"/>
</dbReference>
<dbReference type="GO" id="GO:0005975">
    <property type="term" value="P:carbohydrate metabolic process"/>
    <property type="evidence" value="ECO:0007669"/>
    <property type="project" value="InterPro"/>
</dbReference>
<evidence type="ECO:0000256" key="2">
    <source>
        <dbReference type="ARBA" id="ARBA00010231"/>
    </source>
</evidence>
<dbReference type="PANTHER" id="PTHR43771">
    <property type="entry name" value="PHOSPHOMANNOMUTASE"/>
    <property type="match status" value="1"/>
</dbReference>
<dbReference type="SUPFAM" id="SSF53738">
    <property type="entry name" value="Phosphoglucomutase, first 3 domains"/>
    <property type="match status" value="3"/>
</dbReference>
<evidence type="ECO:0000256" key="7">
    <source>
        <dbReference type="RuleBase" id="RU004326"/>
    </source>
</evidence>
<dbReference type="GO" id="GO:0016868">
    <property type="term" value="F:intramolecular phosphotransferase activity"/>
    <property type="evidence" value="ECO:0007669"/>
    <property type="project" value="InterPro"/>
</dbReference>
<evidence type="ECO:0000313" key="13">
    <source>
        <dbReference type="Proteomes" id="UP000263273"/>
    </source>
</evidence>
<feature type="domain" description="Alpha-D-phosphohexomutase alpha/beta/alpha" evidence="11">
    <location>
        <begin position="255"/>
        <end position="365"/>
    </location>
</feature>
<dbReference type="EMBL" id="DNZF01000067">
    <property type="protein sequence ID" value="HBK52926.1"/>
    <property type="molecule type" value="Genomic_DNA"/>
</dbReference>
<evidence type="ECO:0000259" key="9">
    <source>
        <dbReference type="Pfam" id="PF02878"/>
    </source>
</evidence>
<accession>A0A354YW48</accession>
<name>A0A354YW48_9FIRM</name>
<evidence type="ECO:0000256" key="1">
    <source>
        <dbReference type="ARBA" id="ARBA00001946"/>
    </source>
</evidence>
<dbReference type="PRINTS" id="PR00509">
    <property type="entry name" value="PGMPMM"/>
</dbReference>
<comment type="similarity">
    <text evidence="2 7">Belongs to the phosphohexose mutase family.</text>
</comment>
<dbReference type="InterPro" id="IPR005841">
    <property type="entry name" value="Alpha-D-phosphohexomutase_SF"/>
</dbReference>
<keyword evidence="3" id="KW-0597">Phosphoprotein</keyword>
<dbReference type="CDD" id="cd03089">
    <property type="entry name" value="PMM_PGM"/>
    <property type="match status" value="1"/>
</dbReference>
<dbReference type="Proteomes" id="UP000263273">
    <property type="component" value="Unassembled WGS sequence"/>
</dbReference>
<feature type="domain" description="Alpha-D-phosphohexomutase alpha/beta/alpha" evidence="10">
    <location>
        <begin position="153"/>
        <end position="251"/>
    </location>
</feature>
<evidence type="ECO:0000313" key="12">
    <source>
        <dbReference type="EMBL" id="HBK52926.1"/>
    </source>
</evidence>
<dbReference type="GO" id="GO:0000287">
    <property type="term" value="F:magnesium ion binding"/>
    <property type="evidence" value="ECO:0007669"/>
    <property type="project" value="InterPro"/>
</dbReference>
<keyword evidence="5 7" id="KW-0460">Magnesium</keyword>
<gene>
    <name evidence="12" type="ORF">DDZ44_03165</name>
</gene>
<keyword evidence="6" id="KW-0413">Isomerase</keyword>